<reference evidence="6 7" key="2">
    <citation type="submission" date="2018-12" db="EMBL/GenBank/DDBJ databases">
        <title>Simiduia agarivorans gen. nov., sp. nov., a marine, agarolytic bacterium isolated from shallow coastal water from Keelung, Taiwan.</title>
        <authorList>
            <person name="Shieh W.Y."/>
        </authorList>
    </citation>
    <scope>NUCLEOTIDE SEQUENCE [LARGE SCALE GENOMIC DNA]</scope>
    <source>
        <strain evidence="6 7">GTF-13</strain>
    </source>
</reference>
<feature type="transmembrane region" description="Helical" evidence="5">
    <location>
        <begin position="73"/>
        <end position="93"/>
    </location>
</feature>
<dbReference type="InterPro" id="IPR002657">
    <property type="entry name" value="BilAc:Na_symport/Acr3"/>
</dbReference>
<feature type="transmembrane region" description="Helical" evidence="5">
    <location>
        <begin position="12"/>
        <end position="32"/>
    </location>
</feature>
<evidence type="ECO:0000313" key="7">
    <source>
        <dbReference type="Proteomes" id="UP000280792"/>
    </source>
</evidence>
<feature type="transmembrane region" description="Helical" evidence="5">
    <location>
        <begin position="146"/>
        <end position="167"/>
    </location>
</feature>
<dbReference type="Proteomes" id="UP000280792">
    <property type="component" value="Unassembled WGS sequence"/>
</dbReference>
<evidence type="ECO:0000256" key="5">
    <source>
        <dbReference type="SAM" id="Phobius"/>
    </source>
</evidence>
<organism evidence="6 7">
    <name type="scientific">Aestuariirhabdus litorea</name>
    <dbReference type="NCBI Taxonomy" id="2528527"/>
    <lineage>
        <taxon>Bacteria</taxon>
        <taxon>Pseudomonadati</taxon>
        <taxon>Pseudomonadota</taxon>
        <taxon>Gammaproteobacteria</taxon>
        <taxon>Oceanospirillales</taxon>
        <taxon>Aestuariirhabdaceae</taxon>
        <taxon>Aestuariirhabdus</taxon>
    </lineage>
</organism>
<comment type="subcellular location">
    <subcellularLocation>
        <location evidence="1">Membrane</location>
        <topology evidence="1">Multi-pass membrane protein</topology>
    </subcellularLocation>
</comment>
<dbReference type="PANTHER" id="PTHR10361:SF28">
    <property type="entry name" value="P3 PROTEIN-RELATED"/>
    <property type="match status" value="1"/>
</dbReference>
<dbReference type="RefSeq" id="WP_125013800.1">
    <property type="nucleotide sequence ID" value="NZ_QWEZ01000001.1"/>
</dbReference>
<keyword evidence="7" id="KW-1185">Reference proteome</keyword>
<accession>A0A3P3VLK8</accession>
<sequence>MEPIIGYDQSQQWLLNSILALITLGIALELRVADFIAVLRQPRAIFVGALAQLLVLPAATWVLISLVPMHPGIALGLLMAACCPGGGMSNFFTSLAKGNVALSVSMTAISSSIAMLMLPINFLFWASINSDTSELLRAFDIDRGEFILNLLMILLIPLLVGLMVRHFWAGFAHGLMKPLRVFSLMALLTFVLAGIGGNLQLFSVVMAPVLLLVTLHNAMALGIGYLVSRAGGLSVVDRRAITLEVGIQNNGLGLAIIFAFFDGNGHMALVAAWWGVWHLVSGAILAWLFSRRPLQ</sequence>
<dbReference type="Pfam" id="PF01758">
    <property type="entry name" value="SBF"/>
    <property type="match status" value="1"/>
</dbReference>
<feature type="transmembrane region" description="Helical" evidence="5">
    <location>
        <begin position="179"/>
        <end position="199"/>
    </location>
</feature>
<dbReference type="EMBL" id="QWEZ01000001">
    <property type="protein sequence ID" value="RRJ83642.1"/>
    <property type="molecule type" value="Genomic_DNA"/>
</dbReference>
<gene>
    <name evidence="6" type="ORF">D0544_00510</name>
</gene>
<dbReference type="PANTHER" id="PTHR10361">
    <property type="entry name" value="SODIUM-BILE ACID COTRANSPORTER"/>
    <property type="match status" value="1"/>
</dbReference>
<evidence type="ECO:0000313" key="6">
    <source>
        <dbReference type="EMBL" id="RRJ83642.1"/>
    </source>
</evidence>
<name>A0A3P3VLK8_9GAMM</name>
<dbReference type="AlphaFoldDB" id="A0A3P3VLK8"/>
<dbReference type="GO" id="GO:0016020">
    <property type="term" value="C:membrane"/>
    <property type="evidence" value="ECO:0007669"/>
    <property type="project" value="UniProtKB-SubCell"/>
</dbReference>
<dbReference type="Gene3D" id="1.20.1530.20">
    <property type="match status" value="1"/>
</dbReference>
<feature type="transmembrane region" description="Helical" evidence="5">
    <location>
        <begin position="44"/>
        <end position="67"/>
    </location>
</feature>
<feature type="transmembrane region" description="Helical" evidence="5">
    <location>
        <begin position="267"/>
        <end position="289"/>
    </location>
</feature>
<reference evidence="6 7" key="1">
    <citation type="submission" date="2018-08" db="EMBL/GenBank/DDBJ databases">
        <authorList>
            <person name="Khan S.A."/>
        </authorList>
    </citation>
    <scope>NUCLEOTIDE SEQUENCE [LARGE SCALE GENOMIC DNA]</scope>
    <source>
        <strain evidence="6 7">GTF-13</strain>
    </source>
</reference>
<feature type="transmembrane region" description="Helical" evidence="5">
    <location>
        <begin position="100"/>
        <end position="126"/>
    </location>
</feature>
<keyword evidence="3 5" id="KW-1133">Transmembrane helix</keyword>
<proteinExistence type="predicted"/>
<feature type="transmembrane region" description="Helical" evidence="5">
    <location>
        <begin position="205"/>
        <end position="228"/>
    </location>
</feature>
<keyword evidence="4 5" id="KW-0472">Membrane</keyword>
<dbReference type="InterPro" id="IPR004710">
    <property type="entry name" value="Bilac:Na_transpt"/>
</dbReference>
<evidence type="ECO:0000256" key="1">
    <source>
        <dbReference type="ARBA" id="ARBA00004141"/>
    </source>
</evidence>
<evidence type="ECO:0000256" key="2">
    <source>
        <dbReference type="ARBA" id="ARBA00022692"/>
    </source>
</evidence>
<evidence type="ECO:0000256" key="4">
    <source>
        <dbReference type="ARBA" id="ARBA00023136"/>
    </source>
</evidence>
<dbReference type="InterPro" id="IPR038770">
    <property type="entry name" value="Na+/solute_symporter_sf"/>
</dbReference>
<keyword evidence="2 5" id="KW-0812">Transmembrane</keyword>
<evidence type="ECO:0000256" key="3">
    <source>
        <dbReference type="ARBA" id="ARBA00022989"/>
    </source>
</evidence>
<comment type="caution">
    <text evidence="6">The sequence shown here is derived from an EMBL/GenBank/DDBJ whole genome shotgun (WGS) entry which is preliminary data.</text>
</comment>
<protein>
    <submittedName>
        <fullName evidence="6">Bile acid:sodium symporter family protein</fullName>
    </submittedName>
</protein>